<dbReference type="PROSITE" id="PS50217">
    <property type="entry name" value="BZIP"/>
    <property type="match status" value="1"/>
</dbReference>
<evidence type="ECO:0000256" key="2">
    <source>
        <dbReference type="ARBA" id="ARBA00023015"/>
    </source>
</evidence>
<gene>
    <name evidence="6" type="ORF">LWI28_019365</name>
</gene>
<dbReference type="GO" id="GO:0003677">
    <property type="term" value="F:DNA binding"/>
    <property type="evidence" value="ECO:0007669"/>
    <property type="project" value="TreeGrafter"/>
</dbReference>
<comment type="subcellular location">
    <subcellularLocation>
        <location evidence="1">Nucleus</location>
    </subcellularLocation>
</comment>
<dbReference type="GO" id="GO:0045893">
    <property type="term" value="P:positive regulation of DNA-templated transcription"/>
    <property type="evidence" value="ECO:0007669"/>
    <property type="project" value="TreeGrafter"/>
</dbReference>
<keyword evidence="4" id="KW-0539">Nucleus</keyword>
<dbReference type="InterPro" id="IPR046347">
    <property type="entry name" value="bZIP_sf"/>
</dbReference>
<accession>A0AAD5I6Q9</accession>
<dbReference type="GO" id="GO:0003700">
    <property type="term" value="F:DNA-binding transcription factor activity"/>
    <property type="evidence" value="ECO:0007669"/>
    <property type="project" value="InterPro"/>
</dbReference>
<keyword evidence="7" id="KW-1185">Reference proteome</keyword>
<evidence type="ECO:0000313" key="6">
    <source>
        <dbReference type="EMBL" id="KAI9153986.1"/>
    </source>
</evidence>
<dbReference type="Gene3D" id="1.20.5.170">
    <property type="match status" value="2"/>
</dbReference>
<dbReference type="PANTHER" id="PTHR46391">
    <property type="entry name" value="BASIC LEUCINE ZIPPER 34"/>
    <property type="match status" value="1"/>
</dbReference>
<dbReference type="SMART" id="SM00338">
    <property type="entry name" value="BRLZ"/>
    <property type="match status" value="2"/>
</dbReference>
<proteinExistence type="predicted"/>
<dbReference type="AlphaFoldDB" id="A0AAD5I6Q9"/>
<evidence type="ECO:0000313" key="7">
    <source>
        <dbReference type="Proteomes" id="UP001064489"/>
    </source>
</evidence>
<evidence type="ECO:0000256" key="1">
    <source>
        <dbReference type="ARBA" id="ARBA00004123"/>
    </source>
</evidence>
<dbReference type="InterPro" id="IPR052483">
    <property type="entry name" value="bZIP_transcription_regulators"/>
</dbReference>
<dbReference type="Pfam" id="PF07716">
    <property type="entry name" value="bZIP_2"/>
    <property type="match status" value="1"/>
</dbReference>
<evidence type="ECO:0000259" key="5">
    <source>
        <dbReference type="PROSITE" id="PS50217"/>
    </source>
</evidence>
<comment type="caution">
    <text evidence="6">The sequence shown here is derived from an EMBL/GenBank/DDBJ whole genome shotgun (WGS) entry which is preliminary data.</text>
</comment>
<reference evidence="6" key="1">
    <citation type="journal article" date="2022" name="Plant J.">
        <title>Strategies of tolerance reflected in two North American maple genomes.</title>
        <authorList>
            <person name="McEvoy S.L."/>
            <person name="Sezen U.U."/>
            <person name="Trouern-Trend A."/>
            <person name="McMahon S.M."/>
            <person name="Schaberg P.G."/>
            <person name="Yang J."/>
            <person name="Wegrzyn J.L."/>
            <person name="Swenson N.G."/>
        </authorList>
    </citation>
    <scope>NUCLEOTIDE SEQUENCE</scope>
    <source>
        <strain evidence="6">91603</strain>
    </source>
</reference>
<keyword evidence="2" id="KW-0805">Transcription regulation</keyword>
<dbReference type="PANTHER" id="PTHR46391:SF35">
    <property type="entry name" value="BASIC LEUCINE ZIPPER 34-LIKE ISOFORM X1"/>
    <property type="match status" value="1"/>
</dbReference>
<dbReference type="EMBL" id="JAJSOW010000108">
    <property type="protein sequence ID" value="KAI9153986.1"/>
    <property type="molecule type" value="Genomic_DNA"/>
</dbReference>
<reference evidence="6" key="2">
    <citation type="submission" date="2023-02" db="EMBL/GenBank/DDBJ databases">
        <authorList>
            <person name="Swenson N.G."/>
            <person name="Wegrzyn J.L."/>
            <person name="Mcevoy S.L."/>
        </authorList>
    </citation>
    <scope>NUCLEOTIDE SEQUENCE</scope>
    <source>
        <strain evidence="6">91603</strain>
        <tissue evidence="6">Leaf</tissue>
    </source>
</reference>
<name>A0AAD5I6Q9_ACENE</name>
<dbReference type="PROSITE" id="PS00036">
    <property type="entry name" value="BZIP_BASIC"/>
    <property type="match status" value="1"/>
</dbReference>
<dbReference type="Proteomes" id="UP001064489">
    <property type="component" value="Chromosome 11"/>
</dbReference>
<dbReference type="GO" id="GO:0005634">
    <property type="term" value="C:nucleus"/>
    <property type="evidence" value="ECO:0007669"/>
    <property type="project" value="UniProtKB-SubCell"/>
</dbReference>
<dbReference type="InterPro" id="IPR004827">
    <property type="entry name" value="bZIP"/>
</dbReference>
<organism evidence="6 7">
    <name type="scientific">Acer negundo</name>
    <name type="common">Box elder</name>
    <dbReference type="NCBI Taxonomy" id="4023"/>
    <lineage>
        <taxon>Eukaryota</taxon>
        <taxon>Viridiplantae</taxon>
        <taxon>Streptophyta</taxon>
        <taxon>Embryophyta</taxon>
        <taxon>Tracheophyta</taxon>
        <taxon>Spermatophyta</taxon>
        <taxon>Magnoliopsida</taxon>
        <taxon>eudicotyledons</taxon>
        <taxon>Gunneridae</taxon>
        <taxon>Pentapetalae</taxon>
        <taxon>rosids</taxon>
        <taxon>malvids</taxon>
        <taxon>Sapindales</taxon>
        <taxon>Sapindaceae</taxon>
        <taxon>Hippocastanoideae</taxon>
        <taxon>Acereae</taxon>
        <taxon>Acer</taxon>
    </lineage>
</organism>
<sequence>MASSSRHEARPIVQPRVATDCEALTVGSQKVIKEETLTENFCPKNQDIQSLVGESSSNIAQAGNRGPNPVPEASQMDTEKLMKRMESNREASRRSRLRKKQHVEQLERSISFTEMDLAMISPQIAYYQNCNKRLEMKNNEMRKRLVAAELDRAYEDGNMNFLPIHIPFFSPYTLIANRESARRSWLRQKEHTAQLEIKRELLQIKLSNMYQLRTYCENEHRRLLMENNQLRKSLAAVEFEKDKRLVMENILFRERSAAFEFDKA</sequence>
<feature type="domain" description="BZIP" evidence="5">
    <location>
        <begin position="78"/>
        <end position="141"/>
    </location>
</feature>
<protein>
    <recommendedName>
        <fullName evidence="5">BZIP domain-containing protein</fullName>
    </recommendedName>
</protein>
<evidence type="ECO:0000256" key="3">
    <source>
        <dbReference type="ARBA" id="ARBA00023163"/>
    </source>
</evidence>
<dbReference type="SUPFAM" id="SSF57959">
    <property type="entry name" value="Leucine zipper domain"/>
    <property type="match status" value="2"/>
</dbReference>
<keyword evidence="3" id="KW-0804">Transcription</keyword>
<evidence type="ECO:0000256" key="4">
    <source>
        <dbReference type="ARBA" id="ARBA00023242"/>
    </source>
</evidence>